<feature type="transmembrane region" description="Helical" evidence="7">
    <location>
        <begin position="527"/>
        <end position="547"/>
    </location>
</feature>
<keyword evidence="5 7" id="KW-0472">Membrane</keyword>
<evidence type="ECO:0000256" key="4">
    <source>
        <dbReference type="ARBA" id="ARBA00022989"/>
    </source>
</evidence>
<proteinExistence type="predicted"/>
<feature type="transmembrane region" description="Helical" evidence="7">
    <location>
        <begin position="239"/>
        <end position="265"/>
    </location>
</feature>
<dbReference type="AlphaFoldDB" id="A0A2D2ATM1"/>
<evidence type="ECO:0000256" key="1">
    <source>
        <dbReference type="ARBA" id="ARBA00004141"/>
    </source>
</evidence>
<feature type="transmembrane region" description="Helical" evidence="7">
    <location>
        <begin position="142"/>
        <end position="164"/>
    </location>
</feature>
<feature type="region of interest" description="Disordered" evidence="6">
    <location>
        <begin position="25"/>
        <end position="44"/>
    </location>
</feature>
<dbReference type="PANTHER" id="PTHR42718">
    <property type="entry name" value="MAJOR FACILITATOR SUPERFAMILY MULTIDRUG TRANSPORTER MFSC"/>
    <property type="match status" value="1"/>
</dbReference>
<gene>
    <name evidence="8" type="ORF">CSW64_02250</name>
</gene>
<accession>A0A2D2ATM1</accession>
<dbReference type="Proteomes" id="UP000228945">
    <property type="component" value="Chromosome"/>
</dbReference>
<keyword evidence="3 7" id="KW-0812">Transmembrane</keyword>
<dbReference type="Pfam" id="PF07690">
    <property type="entry name" value="MFS_1"/>
    <property type="match status" value="1"/>
</dbReference>
<keyword evidence="4 7" id="KW-1133">Transmembrane helix</keyword>
<dbReference type="InterPro" id="IPR011701">
    <property type="entry name" value="MFS"/>
</dbReference>
<evidence type="ECO:0000256" key="3">
    <source>
        <dbReference type="ARBA" id="ARBA00022692"/>
    </source>
</evidence>
<feature type="transmembrane region" description="Helical" evidence="7">
    <location>
        <begin position="207"/>
        <end position="227"/>
    </location>
</feature>
<dbReference type="SUPFAM" id="SSF103473">
    <property type="entry name" value="MFS general substrate transporter"/>
    <property type="match status" value="1"/>
</dbReference>
<dbReference type="EMBL" id="CP024201">
    <property type="protein sequence ID" value="ATQ41317.1"/>
    <property type="molecule type" value="Genomic_DNA"/>
</dbReference>
<dbReference type="GO" id="GO:0016020">
    <property type="term" value="C:membrane"/>
    <property type="evidence" value="ECO:0007669"/>
    <property type="project" value="UniProtKB-SubCell"/>
</dbReference>
<keyword evidence="2" id="KW-0813">Transport</keyword>
<evidence type="ECO:0000256" key="2">
    <source>
        <dbReference type="ARBA" id="ARBA00022448"/>
    </source>
</evidence>
<feature type="transmembrane region" description="Helical" evidence="7">
    <location>
        <begin position="374"/>
        <end position="393"/>
    </location>
</feature>
<feature type="transmembrane region" description="Helical" evidence="7">
    <location>
        <begin position="89"/>
        <end position="107"/>
    </location>
</feature>
<protein>
    <submittedName>
        <fullName evidence="8">MFS transporter</fullName>
    </submittedName>
</protein>
<feature type="transmembrane region" description="Helical" evidence="7">
    <location>
        <begin position="50"/>
        <end position="69"/>
    </location>
</feature>
<dbReference type="PANTHER" id="PTHR42718:SF9">
    <property type="entry name" value="MAJOR FACILITATOR SUPERFAMILY MULTIDRUG TRANSPORTER MFSC"/>
    <property type="match status" value="1"/>
</dbReference>
<feature type="transmembrane region" description="Helical" evidence="7">
    <location>
        <begin position="271"/>
        <end position="291"/>
    </location>
</feature>
<reference evidence="8 9" key="1">
    <citation type="submission" date="2017-10" db="EMBL/GenBank/DDBJ databases">
        <title>Genome sequence of Caulobacter mirabilis FWC38.</title>
        <authorList>
            <person name="Fiebig A."/>
            <person name="Crosson S."/>
        </authorList>
    </citation>
    <scope>NUCLEOTIDE SEQUENCE [LARGE SCALE GENOMIC DNA]</scope>
    <source>
        <strain evidence="8 9">FWC 38</strain>
    </source>
</reference>
<feature type="transmembrane region" description="Helical" evidence="7">
    <location>
        <begin position="114"/>
        <end position="136"/>
    </location>
</feature>
<evidence type="ECO:0000256" key="7">
    <source>
        <dbReference type="SAM" id="Phobius"/>
    </source>
</evidence>
<dbReference type="InterPro" id="IPR036259">
    <property type="entry name" value="MFS_trans_sf"/>
</dbReference>
<dbReference type="GO" id="GO:0022857">
    <property type="term" value="F:transmembrane transporter activity"/>
    <property type="evidence" value="ECO:0007669"/>
    <property type="project" value="InterPro"/>
</dbReference>
<organism evidence="8 9">
    <name type="scientific">Caulobacter mirabilis</name>
    <dbReference type="NCBI Taxonomy" id="69666"/>
    <lineage>
        <taxon>Bacteria</taxon>
        <taxon>Pseudomonadati</taxon>
        <taxon>Pseudomonadota</taxon>
        <taxon>Alphaproteobacteria</taxon>
        <taxon>Caulobacterales</taxon>
        <taxon>Caulobacteraceae</taxon>
        <taxon>Caulobacter</taxon>
    </lineage>
</organism>
<sequence>MSCFQGVGGRVVSHGHDLSWEEYERSLKPHERPTMPGSPATPDHHWRRRIAYGATGFVVAMTGSLGNAAVQANLPNLQGSLGITPVEAAWLPVVFVMTNACMNLILVKFRQQYGLRLFTQIFLLAFLAISVAPLVFEDYVSTLAVRAVAGMAAAGLSSLGFLYIIQALPAQHRLKALMLGIGVSGLAPPLARVIMPDLLLIDDWRGFYVFELGMVLVCLAATFSLKLPPSQRMKVFEPLDFVTFALFAPGVALLSAVLGLGRIVWWFEAPWIGWALIGAIVLLTAAILIEFNRSNPLIDLRWLAGQDVARLILAILVVRIVLAEQNTGALGFLQAMGLGPDQLLGLFTVILIASAVGTVLIALLVNPLKAERPIAVALALIAVGAFLDSQATVLTRPVNLYLSQALLAFAAAIFIGPAMLIGLGNALRQGPKTFVSFIVVFSVGQNIGGLAGSALTGTVQVLREKFHSNQLAESMTLLDPQVVQRLQQLSGAYGRVITDPAQRDGVGLRLLGQQITQQANVLAYNDVSLMIAVIAAVAAVWMTFHYIRGQLAQQRQAAQPASPPPASLDAD</sequence>
<keyword evidence="9" id="KW-1185">Reference proteome</keyword>
<evidence type="ECO:0000256" key="6">
    <source>
        <dbReference type="SAM" id="MobiDB-lite"/>
    </source>
</evidence>
<evidence type="ECO:0000256" key="5">
    <source>
        <dbReference type="ARBA" id="ARBA00023136"/>
    </source>
</evidence>
<feature type="transmembrane region" description="Helical" evidence="7">
    <location>
        <begin position="176"/>
        <end position="195"/>
    </location>
</feature>
<dbReference type="KEGG" id="cmb:CSW64_02250"/>
<feature type="transmembrane region" description="Helical" evidence="7">
    <location>
        <begin position="343"/>
        <end position="365"/>
    </location>
</feature>
<feature type="transmembrane region" description="Helical" evidence="7">
    <location>
        <begin position="405"/>
        <end position="427"/>
    </location>
</feature>
<feature type="transmembrane region" description="Helical" evidence="7">
    <location>
        <begin position="303"/>
        <end position="323"/>
    </location>
</feature>
<name>A0A2D2ATM1_9CAUL</name>
<comment type="subcellular location">
    <subcellularLocation>
        <location evidence="1">Membrane</location>
        <topology evidence="1">Multi-pass membrane protein</topology>
    </subcellularLocation>
</comment>
<evidence type="ECO:0000313" key="9">
    <source>
        <dbReference type="Proteomes" id="UP000228945"/>
    </source>
</evidence>
<evidence type="ECO:0000313" key="8">
    <source>
        <dbReference type="EMBL" id="ATQ41317.1"/>
    </source>
</evidence>
<dbReference type="Gene3D" id="1.20.1250.20">
    <property type="entry name" value="MFS general substrate transporter like domains"/>
    <property type="match status" value="1"/>
</dbReference>
<dbReference type="OrthoDB" id="5314453at2"/>
<feature type="transmembrane region" description="Helical" evidence="7">
    <location>
        <begin position="434"/>
        <end position="455"/>
    </location>
</feature>